<sequence>MPNIQGPMANEQGFRAWMRRRQEWLGCLLATCCTASGLVTIGAVVAIALIPIYLSTRDVTATNKGTLLRVTFSTNFVAPVNTTRPVFLNMQDFARQVQTAGNIESGTLTTKTMQFTNEPNSRRRRDTSSSDTRKDAPLTGDFLQVMFLVRNPEICGSFMKSNCAIKFIDKVINALHGLSVLNAIVQINGSAPFGLQAKVYSVIIQITISNASSSTVPNVSPTTTTSSTVATNTTTTTTTTIATTTTTSSTTAKTPINTTNIPGTPIITAPTTIASFII</sequence>
<gene>
    <name evidence="3" type="ORF">OKA104_LOCUS35751</name>
</gene>
<keyword evidence="2" id="KW-1133">Transmembrane helix</keyword>
<dbReference type="EMBL" id="CAJOAY010005293">
    <property type="protein sequence ID" value="CAF4102450.1"/>
    <property type="molecule type" value="Genomic_DNA"/>
</dbReference>
<accession>A0A819V3K8</accession>
<feature type="non-terminal residue" evidence="3">
    <location>
        <position position="1"/>
    </location>
</feature>
<proteinExistence type="predicted"/>
<protein>
    <submittedName>
        <fullName evidence="3">Uncharacterized protein</fullName>
    </submittedName>
</protein>
<feature type="compositionally biased region" description="Basic and acidic residues" evidence="1">
    <location>
        <begin position="126"/>
        <end position="135"/>
    </location>
</feature>
<reference evidence="3" key="1">
    <citation type="submission" date="2021-02" db="EMBL/GenBank/DDBJ databases">
        <authorList>
            <person name="Nowell W R."/>
        </authorList>
    </citation>
    <scope>NUCLEOTIDE SEQUENCE</scope>
</reference>
<feature type="region of interest" description="Disordered" evidence="1">
    <location>
        <begin position="111"/>
        <end position="135"/>
    </location>
</feature>
<dbReference type="AlphaFoldDB" id="A0A819V3K8"/>
<name>A0A819V3K8_9BILA</name>
<comment type="caution">
    <text evidence="3">The sequence shown here is derived from an EMBL/GenBank/DDBJ whole genome shotgun (WGS) entry which is preliminary data.</text>
</comment>
<feature type="transmembrane region" description="Helical" evidence="2">
    <location>
        <begin position="24"/>
        <end position="54"/>
    </location>
</feature>
<evidence type="ECO:0000313" key="4">
    <source>
        <dbReference type="Proteomes" id="UP000663881"/>
    </source>
</evidence>
<organism evidence="3 4">
    <name type="scientific">Adineta steineri</name>
    <dbReference type="NCBI Taxonomy" id="433720"/>
    <lineage>
        <taxon>Eukaryota</taxon>
        <taxon>Metazoa</taxon>
        <taxon>Spiralia</taxon>
        <taxon>Gnathifera</taxon>
        <taxon>Rotifera</taxon>
        <taxon>Eurotatoria</taxon>
        <taxon>Bdelloidea</taxon>
        <taxon>Adinetida</taxon>
        <taxon>Adinetidae</taxon>
        <taxon>Adineta</taxon>
    </lineage>
</organism>
<evidence type="ECO:0000256" key="1">
    <source>
        <dbReference type="SAM" id="MobiDB-lite"/>
    </source>
</evidence>
<evidence type="ECO:0000256" key="2">
    <source>
        <dbReference type="SAM" id="Phobius"/>
    </source>
</evidence>
<evidence type="ECO:0000313" key="3">
    <source>
        <dbReference type="EMBL" id="CAF4102450.1"/>
    </source>
</evidence>
<keyword evidence="2" id="KW-0812">Transmembrane</keyword>
<keyword evidence="2" id="KW-0472">Membrane</keyword>
<dbReference type="Proteomes" id="UP000663881">
    <property type="component" value="Unassembled WGS sequence"/>
</dbReference>